<dbReference type="InterPro" id="IPR009072">
    <property type="entry name" value="Histone-fold"/>
</dbReference>
<feature type="domain" description="CENP-T/Histone H4 histone fold" evidence="6">
    <location>
        <begin position="335"/>
        <end position="364"/>
    </location>
</feature>
<dbReference type="AlphaFoldDB" id="A0A2K3QA41"/>
<keyword evidence="4" id="KW-0539">Nucleus</keyword>
<feature type="compositionally biased region" description="Basic residues" evidence="5">
    <location>
        <begin position="265"/>
        <end position="278"/>
    </location>
</feature>
<evidence type="ECO:0000256" key="2">
    <source>
        <dbReference type="ARBA" id="ARBA00004286"/>
    </source>
</evidence>
<evidence type="ECO:0000256" key="5">
    <source>
        <dbReference type="SAM" id="MobiDB-lite"/>
    </source>
</evidence>
<organism evidence="7 8">
    <name type="scientific">Tolypocladium capitatum</name>
    <dbReference type="NCBI Taxonomy" id="45235"/>
    <lineage>
        <taxon>Eukaryota</taxon>
        <taxon>Fungi</taxon>
        <taxon>Dikarya</taxon>
        <taxon>Ascomycota</taxon>
        <taxon>Pezizomycotina</taxon>
        <taxon>Sordariomycetes</taxon>
        <taxon>Hypocreomycetidae</taxon>
        <taxon>Hypocreales</taxon>
        <taxon>Ophiocordycipitaceae</taxon>
        <taxon>Tolypocladium</taxon>
    </lineage>
</organism>
<feature type="region of interest" description="Disordered" evidence="5">
    <location>
        <begin position="359"/>
        <end position="388"/>
    </location>
</feature>
<feature type="compositionally biased region" description="Low complexity" evidence="5">
    <location>
        <begin position="32"/>
        <end position="53"/>
    </location>
</feature>
<feature type="compositionally biased region" description="Basic residues" evidence="5">
    <location>
        <begin position="1"/>
        <end position="10"/>
    </location>
</feature>
<name>A0A2K3QA41_9HYPO</name>
<feature type="region of interest" description="Disordered" evidence="5">
    <location>
        <begin position="1"/>
        <end position="105"/>
    </location>
</feature>
<feature type="region of interest" description="Disordered" evidence="5">
    <location>
        <begin position="226"/>
        <end position="288"/>
    </location>
</feature>
<dbReference type="GO" id="GO:0005634">
    <property type="term" value="C:nucleus"/>
    <property type="evidence" value="ECO:0007669"/>
    <property type="project" value="UniProtKB-SubCell"/>
</dbReference>
<evidence type="ECO:0000259" key="6">
    <source>
        <dbReference type="Pfam" id="PF15511"/>
    </source>
</evidence>
<evidence type="ECO:0000313" key="8">
    <source>
        <dbReference type="Proteomes" id="UP000236621"/>
    </source>
</evidence>
<dbReference type="Gene3D" id="1.10.20.10">
    <property type="entry name" value="Histone, subunit A"/>
    <property type="match status" value="1"/>
</dbReference>
<feature type="compositionally biased region" description="Acidic residues" evidence="5">
    <location>
        <begin position="54"/>
        <end position="70"/>
    </location>
</feature>
<evidence type="ECO:0000313" key="7">
    <source>
        <dbReference type="EMBL" id="PNY24425.1"/>
    </source>
</evidence>
<dbReference type="STRING" id="45235.A0A2K3QA41"/>
<dbReference type="EMBL" id="NRSZ01000885">
    <property type="protein sequence ID" value="PNY24425.1"/>
    <property type="molecule type" value="Genomic_DNA"/>
</dbReference>
<gene>
    <name evidence="7" type="ORF">TCAP_05635</name>
</gene>
<reference evidence="7 8" key="1">
    <citation type="submission" date="2017-08" db="EMBL/GenBank/DDBJ databases">
        <title>Harnessing the power of phylogenomics to disentangle the directionality and signatures of interkingdom host jumping in the parasitic fungal genus Tolypocladium.</title>
        <authorList>
            <person name="Quandt C.A."/>
            <person name="Patterson W."/>
            <person name="Spatafora J.W."/>
        </authorList>
    </citation>
    <scope>NUCLEOTIDE SEQUENCE [LARGE SCALE GENOMIC DNA]</scope>
    <source>
        <strain evidence="7 8">CBS 113982</strain>
    </source>
</reference>
<evidence type="ECO:0000256" key="3">
    <source>
        <dbReference type="ARBA" id="ARBA00022454"/>
    </source>
</evidence>
<dbReference type="GO" id="GO:0005694">
    <property type="term" value="C:chromosome"/>
    <property type="evidence" value="ECO:0007669"/>
    <property type="project" value="UniProtKB-SubCell"/>
</dbReference>
<accession>A0A2K3QA41</accession>
<comment type="caution">
    <text evidence="7">The sequence shown here is derived from an EMBL/GenBank/DDBJ whole genome shotgun (WGS) entry which is preliminary data.</text>
</comment>
<protein>
    <recommendedName>
        <fullName evidence="6">CENP-T/Histone H4 histone fold domain-containing protein</fullName>
    </recommendedName>
</protein>
<sequence>MFTPGKNRRRSLMEQRETPLDVLRNLGRALAPSSKPIVSSSSPRDDPSSIAPIPEEDDGGSDDDDDDDELPIDRPRLSLPLDQDDDDDLQPPRSSGLEEENYTLQSIELPRRAIGELPGSRLSRGSFDSVRTGDFLDNNDPTEGIGRQSDFFPGLLEDLQAQADAGGDLTYGRVDVDPARRATMGRDSDFGLQLPAGLDDQTTFLLSEPPAEADAGSPMMDRSLAEAAATDGSPDVSLAQDDVDMAGTGNVTADLTRLRDEPSRRAAKPRKQQKRISRHGVEYPPLPPSFVKRVAQTALRSSGLSNPRVSADALIALTQASEWFFEQLGDDLGAQRQIGPDATMFSLAQRHLPRELLQELRMPVPQPTKKRRLNRSRGGDDEDEAEIT</sequence>
<evidence type="ECO:0000256" key="4">
    <source>
        <dbReference type="ARBA" id="ARBA00023242"/>
    </source>
</evidence>
<dbReference type="GO" id="GO:0046982">
    <property type="term" value="F:protein heterodimerization activity"/>
    <property type="evidence" value="ECO:0007669"/>
    <property type="project" value="InterPro"/>
</dbReference>
<evidence type="ECO:0000256" key="1">
    <source>
        <dbReference type="ARBA" id="ARBA00004123"/>
    </source>
</evidence>
<dbReference type="Proteomes" id="UP000236621">
    <property type="component" value="Unassembled WGS sequence"/>
</dbReference>
<comment type="subcellular location">
    <subcellularLocation>
        <location evidence="2">Chromosome</location>
    </subcellularLocation>
    <subcellularLocation>
        <location evidence="1">Nucleus</location>
    </subcellularLocation>
</comment>
<dbReference type="InterPro" id="IPR035425">
    <property type="entry name" value="CENP-T/H4_C"/>
</dbReference>
<dbReference type="SUPFAM" id="SSF47113">
    <property type="entry name" value="Histone-fold"/>
    <property type="match status" value="1"/>
</dbReference>
<dbReference type="OrthoDB" id="10071681at2759"/>
<proteinExistence type="predicted"/>
<dbReference type="Pfam" id="PF15511">
    <property type="entry name" value="CENP-T_C"/>
    <property type="match status" value="2"/>
</dbReference>
<feature type="domain" description="CENP-T/Histone H4 histone fold" evidence="6">
    <location>
        <begin position="279"/>
        <end position="333"/>
    </location>
</feature>
<keyword evidence="8" id="KW-1185">Reference proteome</keyword>
<keyword evidence="3" id="KW-0158">Chromosome</keyword>